<reference evidence="2" key="1">
    <citation type="journal article" date="2020" name="Nature">
        <title>Giant virus diversity and host interactions through global metagenomics.</title>
        <authorList>
            <person name="Schulz F."/>
            <person name="Roux S."/>
            <person name="Paez-Espino D."/>
            <person name="Jungbluth S."/>
            <person name="Walsh D.A."/>
            <person name="Denef V.J."/>
            <person name="McMahon K.D."/>
            <person name="Konstantinidis K.T."/>
            <person name="Eloe-Fadrosh E.A."/>
            <person name="Kyrpides N.C."/>
            <person name="Woyke T."/>
        </authorList>
    </citation>
    <scope>NUCLEOTIDE SEQUENCE</scope>
    <source>
        <strain evidence="2">GVMAG-M-3300020182-84</strain>
    </source>
</reference>
<feature type="transmembrane region" description="Helical" evidence="1">
    <location>
        <begin position="238"/>
        <end position="257"/>
    </location>
</feature>
<evidence type="ECO:0000256" key="1">
    <source>
        <dbReference type="SAM" id="Phobius"/>
    </source>
</evidence>
<keyword evidence="1" id="KW-1133">Transmembrane helix</keyword>
<protein>
    <submittedName>
        <fullName evidence="2">Uncharacterized protein</fullName>
    </submittedName>
</protein>
<name>A0A6C0C392_9ZZZZ</name>
<keyword evidence="1" id="KW-0812">Transmembrane</keyword>
<organism evidence="2">
    <name type="scientific">viral metagenome</name>
    <dbReference type="NCBI Taxonomy" id="1070528"/>
    <lineage>
        <taxon>unclassified sequences</taxon>
        <taxon>metagenomes</taxon>
        <taxon>organismal metagenomes</taxon>
    </lineage>
</organism>
<accession>A0A6C0C392</accession>
<sequence>MIVFYIKMNKIQPSTIIEGYTNQQVKQYAARSDASMNHLLTTQTADLRSKIDNYKAQYNNPIMDLTGVYDEFKITPASNPSTQSFDLKDSAVVNIKKANNYVSWINNEGNINISDFNANPEKYYIEITSNSFDLKSYDNIDTDVNTRTYTNIKKYSSLSVSGTTITLDGYNPDPDIDGTDDPNLTTNIYFKIHKIKDEHLKKYHYTGPHVTIGENDKNSLANALLEDTNVYIQQNEQIFALGAMTVAILSVGSYVLFRK</sequence>
<evidence type="ECO:0000313" key="2">
    <source>
        <dbReference type="EMBL" id="QHS97993.1"/>
    </source>
</evidence>
<dbReference type="EMBL" id="MN739312">
    <property type="protein sequence ID" value="QHS97993.1"/>
    <property type="molecule type" value="Genomic_DNA"/>
</dbReference>
<dbReference type="AlphaFoldDB" id="A0A6C0C392"/>
<proteinExistence type="predicted"/>
<keyword evidence="1" id="KW-0472">Membrane</keyword>